<protein>
    <submittedName>
        <fullName evidence="3">Amidohydrolase family protein</fullName>
    </submittedName>
</protein>
<dbReference type="GO" id="GO:0019748">
    <property type="term" value="P:secondary metabolic process"/>
    <property type="evidence" value="ECO:0007669"/>
    <property type="project" value="TreeGrafter"/>
</dbReference>
<proteinExistence type="predicted"/>
<dbReference type="InterPro" id="IPR032465">
    <property type="entry name" value="ACMSD"/>
</dbReference>
<dbReference type="GO" id="GO:0016787">
    <property type="term" value="F:hydrolase activity"/>
    <property type="evidence" value="ECO:0007669"/>
    <property type="project" value="InterPro"/>
</dbReference>
<dbReference type="PANTHER" id="PTHR21240:SF28">
    <property type="entry name" value="ISO-OROTATE DECARBOXYLASE (EUROFUNG)"/>
    <property type="match status" value="1"/>
</dbReference>
<evidence type="ECO:0000256" key="1">
    <source>
        <dbReference type="ARBA" id="ARBA00023239"/>
    </source>
</evidence>
<sequence>MKKIDAHAHVGYFGGWADVGYTDEEMVAEMDRYGIERSVVSYMDNALVERAVGRFPDRFAGLTWANPYEGDKAVETVVRQVRECGFKGIKLHPLLNAFTANDAVVHPLMETAQELDIPVFIHSGHPPFSLPHSIVQLADDFPRVRVVMVHMGHGNGIYIQAAIDLAKKRDNVFLETSGMPMHTKIREAYLSVGSERVFWGSDAPFHHYKVEMLRTEVCGLPESALENIFYSNIKNFLSL</sequence>
<dbReference type="CDD" id="cd01292">
    <property type="entry name" value="metallo-dependent_hydrolases"/>
    <property type="match status" value="1"/>
</dbReference>
<evidence type="ECO:0000313" key="3">
    <source>
        <dbReference type="EMBL" id="HIW78779.1"/>
    </source>
</evidence>
<dbReference type="Proteomes" id="UP000824264">
    <property type="component" value="Unassembled WGS sequence"/>
</dbReference>
<evidence type="ECO:0000259" key="2">
    <source>
        <dbReference type="Pfam" id="PF04909"/>
    </source>
</evidence>
<gene>
    <name evidence="3" type="ORF">H9874_06510</name>
</gene>
<dbReference type="InterPro" id="IPR006680">
    <property type="entry name" value="Amidohydro-rel"/>
</dbReference>
<accession>A0A9D1U8M8</accession>
<dbReference type="InterPro" id="IPR032466">
    <property type="entry name" value="Metal_Hydrolase"/>
</dbReference>
<comment type="caution">
    <text evidence="3">The sequence shown here is derived from an EMBL/GenBank/DDBJ whole genome shotgun (WGS) entry which is preliminary data.</text>
</comment>
<dbReference type="GO" id="GO:0016831">
    <property type="term" value="F:carboxy-lyase activity"/>
    <property type="evidence" value="ECO:0007669"/>
    <property type="project" value="InterPro"/>
</dbReference>
<reference evidence="3" key="2">
    <citation type="submission" date="2021-04" db="EMBL/GenBank/DDBJ databases">
        <authorList>
            <person name="Gilroy R."/>
        </authorList>
    </citation>
    <scope>NUCLEOTIDE SEQUENCE</scope>
    <source>
        <strain evidence="3">ChiSxjej5B17-1746</strain>
    </source>
</reference>
<dbReference type="GO" id="GO:0005737">
    <property type="term" value="C:cytoplasm"/>
    <property type="evidence" value="ECO:0007669"/>
    <property type="project" value="TreeGrafter"/>
</dbReference>
<organism evidence="3 4">
    <name type="scientific">Candidatus Bilophila faecipullorum</name>
    <dbReference type="NCBI Taxonomy" id="2838482"/>
    <lineage>
        <taxon>Bacteria</taxon>
        <taxon>Pseudomonadati</taxon>
        <taxon>Thermodesulfobacteriota</taxon>
        <taxon>Desulfovibrionia</taxon>
        <taxon>Desulfovibrionales</taxon>
        <taxon>Desulfovibrionaceae</taxon>
        <taxon>Bilophila</taxon>
    </lineage>
</organism>
<evidence type="ECO:0000313" key="4">
    <source>
        <dbReference type="Proteomes" id="UP000824264"/>
    </source>
</evidence>
<dbReference type="PANTHER" id="PTHR21240">
    <property type="entry name" value="2-AMINO-3-CARBOXYLMUCONATE-6-SEMIALDEHYDE DECARBOXYLASE"/>
    <property type="match status" value="1"/>
</dbReference>
<dbReference type="Pfam" id="PF04909">
    <property type="entry name" value="Amidohydro_2"/>
    <property type="match status" value="1"/>
</dbReference>
<dbReference type="SUPFAM" id="SSF51556">
    <property type="entry name" value="Metallo-dependent hydrolases"/>
    <property type="match status" value="1"/>
</dbReference>
<dbReference type="Gene3D" id="3.20.20.140">
    <property type="entry name" value="Metal-dependent hydrolases"/>
    <property type="match status" value="1"/>
</dbReference>
<dbReference type="AlphaFoldDB" id="A0A9D1U8M8"/>
<feature type="domain" description="Amidohydrolase-related" evidence="2">
    <location>
        <begin position="26"/>
        <end position="234"/>
    </location>
</feature>
<name>A0A9D1U8M8_9BACT</name>
<keyword evidence="1" id="KW-0456">Lyase</keyword>
<reference evidence="3" key="1">
    <citation type="journal article" date="2021" name="PeerJ">
        <title>Extensive microbial diversity within the chicken gut microbiome revealed by metagenomics and culture.</title>
        <authorList>
            <person name="Gilroy R."/>
            <person name="Ravi A."/>
            <person name="Getino M."/>
            <person name="Pursley I."/>
            <person name="Horton D.L."/>
            <person name="Alikhan N.F."/>
            <person name="Baker D."/>
            <person name="Gharbi K."/>
            <person name="Hall N."/>
            <person name="Watson M."/>
            <person name="Adriaenssens E.M."/>
            <person name="Foster-Nyarko E."/>
            <person name="Jarju S."/>
            <person name="Secka A."/>
            <person name="Antonio M."/>
            <person name="Oren A."/>
            <person name="Chaudhuri R.R."/>
            <person name="La Ragione R."/>
            <person name="Hildebrand F."/>
            <person name="Pallen M.J."/>
        </authorList>
    </citation>
    <scope>NUCLEOTIDE SEQUENCE</scope>
    <source>
        <strain evidence="3">ChiSxjej5B17-1746</strain>
    </source>
</reference>
<dbReference type="EMBL" id="DXGI01000244">
    <property type="protein sequence ID" value="HIW78779.1"/>
    <property type="molecule type" value="Genomic_DNA"/>
</dbReference>